<sequence>MTDTEAATLPTREVEQPQESLETQETQAQDEVEATQAQDEVEATQAQDEVEATQAQDEVGATQAQDEVGATRVQAESTLTPLALKKQEIQQKEDEIALLENQLTELDNRIESLSKEEREQAYTPKNQQELVRAFYVNKSNNDLKEHILEIIESIKAYLPPAKISTKEKHQQIDSIKRQISQKQEAIDIIDEEISDDNQESDALREQKQELLSELEDLNNQLEVLKEQQCQILSPILEADLTTKCYVDMKLQKLLTTLQQANNQIQETLNNHIELANTKDSANVKLSSNQSISGVKSFQSINATSVTISGVANLPNPQCVNNPTIDNHLTRKGYVDYGGGMRSLGDQVNPRIDLRLAQHFHFTMTGRGNIGVSNWGGYGKSGTITIYRAENITGFLAPFSFRIPQSGFRGTETFAYFCVASNHIKLSRV</sequence>
<feature type="coiled-coil region" evidence="1">
    <location>
        <begin position="82"/>
        <end position="116"/>
    </location>
</feature>
<dbReference type="AlphaFoldDB" id="A0A4U8UCW4"/>
<gene>
    <name evidence="3" type="ORF">LS72_009385</name>
</gene>
<dbReference type="Proteomes" id="UP000029920">
    <property type="component" value="Unassembled WGS sequence"/>
</dbReference>
<organism evidence="3 4">
    <name type="scientific">Helicobacter apodemus</name>
    <dbReference type="NCBI Taxonomy" id="135569"/>
    <lineage>
        <taxon>Bacteria</taxon>
        <taxon>Pseudomonadati</taxon>
        <taxon>Campylobacterota</taxon>
        <taxon>Epsilonproteobacteria</taxon>
        <taxon>Campylobacterales</taxon>
        <taxon>Helicobacteraceae</taxon>
        <taxon>Helicobacter</taxon>
    </lineage>
</organism>
<dbReference type="Gene3D" id="6.10.140.2190">
    <property type="match status" value="1"/>
</dbReference>
<dbReference type="RefSeq" id="WP_052087371.1">
    <property type="nucleotide sequence ID" value="NZ_JRPC02000030.1"/>
</dbReference>
<reference evidence="3 4" key="1">
    <citation type="journal article" date="2014" name="Genome Announc.">
        <title>Draft genome sequences of eight enterohepatic helicobacter species isolated from both laboratory and wild rodents.</title>
        <authorList>
            <person name="Sheh A."/>
            <person name="Shen Z."/>
            <person name="Fox J.G."/>
        </authorList>
    </citation>
    <scope>NUCLEOTIDE SEQUENCE [LARGE SCALE GENOMIC DNA]</scope>
    <source>
        <strain evidence="3 4">MIT-03-7007</strain>
    </source>
</reference>
<comment type="caution">
    <text evidence="3">The sequence shown here is derived from an EMBL/GenBank/DDBJ whole genome shotgun (WGS) entry which is preliminary data.</text>
</comment>
<accession>A0A4U8UCW4</accession>
<dbReference type="EMBL" id="JRPC02000030">
    <property type="protein sequence ID" value="TLE13943.1"/>
    <property type="molecule type" value="Genomic_DNA"/>
</dbReference>
<feature type="coiled-coil region" evidence="1">
    <location>
        <begin position="172"/>
        <end position="277"/>
    </location>
</feature>
<protein>
    <submittedName>
        <fullName evidence="3">Uncharacterized protein</fullName>
    </submittedName>
</protein>
<evidence type="ECO:0000313" key="4">
    <source>
        <dbReference type="Proteomes" id="UP000029920"/>
    </source>
</evidence>
<proteinExistence type="predicted"/>
<feature type="region of interest" description="Disordered" evidence="2">
    <location>
        <begin position="1"/>
        <end position="70"/>
    </location>
</feature>
<evidence type="ECO:0000313" key="3">
    <source>
        <dbReference type="EMBL" id="TLE13943.1"/>
    </source>
</evidence>
<keyword evidence="1" id="KW-0175">Coiled coil</keyword>
<evidence type="ECO:0000256" key="1">
    <source>
        <dbReference type="SAM" id="Coils"/>
    </source>
</evidence>
<evidence type="ECO:0000256" key="2">
    <source>
        <dbReference type="SAM" id="MobiDB-lite"/>
    </source>
</evidence>
<feature type="compositionally biased region" description="Polar residues" evidence="2">
    <location>
        <begin position="17"/>
        <end position="27"/>
    </location>
</feature>
<keyword evidence="4" id="KW-1185">Reference proteome</keyword>
<name>A0A4U8UCW4_9HELI</name>